<keyword evidence="1" id="KW-0175">Coiled coil</keyword>
<evidence type="ECO:0008006" key="3">
    <source>
        <dbReference type="Google" id="ProtNLM"/>
    </source>
</evidence>
<name>A0A6V7PU02_ANACO</name>
<dbReference type="PANTHER" id="PTHR12499">
    <property type="entry name" value="OPTIC ATROPHY 3 PROTEIN OPA3"/>
    <property type="match status" value="1"/>
</dbReference>
<dbReference type="PANTHER" id="PTHR12499:SF22">
    <property type="entry name" value="OS02G0312500 PROTEIN"/>
    <property type="match status" value="1"/>
</dbReference>
<dbReference type="GO" id="GO:0005739">
    <property type="term" value="C:mitochondrion"/>
    <property type="evidence" value="ECO:0007669"/>
    <property type="project" value="TreeGrafter"/>
</dbReference>
<proteinExistence type="predicted"/>
<dbReference type="AlphaFoldDB" id="A0A6V7PU02"/>
<dbReference type="EMBL" id="LR862152">
    <property type="protein sequence ID" value="CAD1834319.1"/>
    <property type="molecule type" value="Genomic_DNA"/>
</dbReference>
<dbReference type="GO" id="GO:0019216">
    <property type="term" value="P:regulation of lipid metabolic process"/>
    <property type="evidence" value="ECO:0007669"/>
    <property type="project" value="TreeGrafter"/>
</dbReference>
<organism evidence="2">
    <name type="scientific">Ananas comosus var. bracteatus</name>
    <name type="common">red pineapple</name>
    <dbReference type="NCBI Taxonomy" id="296719"/>
    <lineage>
        <taxon>Eukaryota</taxon>
        <taxon>Viridiplantae</taxon>
        <taxon>Streptophyta</taxon>
        <taxon>Embryophyta</taxon>
        <taxon>Tracheophyta</taxon>
        <taxon>Spermatophyta</taxon>
        <taxon>Magnoliopsida</taxon>
        <taxon>Liliopsida</taxon>
        <taxon>Poales</taxon>
        <taxon>Bromeliaceae</taxon>
        <taxon>Bromelioideae</taxon>
        <taxon>Ananas</taxon>
    </lineage>
</organism>
<evidence type="ECO:0000313" key="2">
    <source>
        <dbReference type="EMBL" id="CAD1834319.1"/>
    </source>
</evidence>
<dbReference type="InterPro" id="IPR010754">
    <property type="entry name" value="OPA3-like"/>
</dbReference>
<gene>
    <name evidence="2" type="ORF">CB5_LOCUS17530</name>
</gene>
<accession>A0A6V7PU02</accession>
<feature type="coiled-coil region" evidence="1">
    <location>
        <begin position="122"/>
        <end position="149"/>
    </location>
</feature>
<sequence>MLLPVVKLGSLALKSLSKPIVSRLKQHAGLHPEFRQLIINLAQANHRFTTNMQRRLYGHATNVEIRPLNEEKAVQAAVDLLGEVFIYITMFHVSGCWGLIIFEVQRSARSEARKEELRRQEIEGMKQKEEDLMKEVELLKQRINEFERLSRGWGLSNILNYKHGQSSEATKPLVAVV</sequence>
<protein>
    <recommendedName>
        <fullName evidence="3">OPA3-like protein</fullName>
    </recommendedName>
</protein>
<evidence type="ECO:0000256" key="1">
    <source>
        <dbReference type="SAM" id="Coils"/>
    </source>
</evidence>
<reference evidence="2" key="1">
    <citation type="submission" date="2020-07" db="EMBL/GenBank/DDBJ databases">
        <authorList>
            <person name="Lin J."/>
        </authorList>
    </citation>
    <scope>NUCLEOTIDE SEQUENCE</scope>
</reference>
<dbReference type="Pfam" id="PF07047">
    <property type="entry name" value="OPA3"/>
    <property type="match status" value="1"/>
</dbReference>